<sequence>MNAANQDGATNEPSASGHDVNCLQLQLHTDEAVWMRQIGHLKDWCSKTRSVKVGIPARVAAPLAASSLRLLWLFPNLQHLDITFNSTHSRMDQSVVVACAELLNLTSLQLSGGHLARSGLDLGVLTSLWRLRTLAVRPHSDEELDGLEDEHLAGVARLKGLTSLSLRASENVTDEGMGALTALTGLRHLSLVPLGLWVTREAIAALSAAMPALDHISVGLHESRQVAVLKGLQERTPASRPQQQQQPQHEEAAGPAAASAPAISLVLNSPEVSTSSFFSTLTLVLRPALVSLRMATVESTDSSFLLAVGTLVHLTELKMG</sequence>
<name>D8UKJ6_VOLCA</name>
<keyword evidence="4" id="KW-1185">Reference proteome</keyword>
<dbReference type="SUPFAM" id="SSF52047">
    <property type="entry name" value="RNI-like"/>
    <property type="match status" value="1"/>
</dbReference>
<comment type="subcellular location">
    <subcellularLocation>
        <location evidence="1">Cytoplasm</location>
        <location evidence="1">Cytoskeleton</location>
        <location evidence="1">Cilium axoneme</location>
    </subcellularLocation>
</comment>
<organism evidence="4">
    <name type="scientific">Volvox carteri f. nagariensis</name>
    <dbReference type="NCBI Taxonomy" id="3068"/>
    <lineage>
        <taxon>Eukaryota</taxon>
        <taxon>Viridiplantae</taxon>
        <taxon>Chlorophyta</taxon>
        <taxon>core chlorophytes</taxon>
        <taxon>Chlorophyceae</taxon>
        <taxon>CS clade</taxon>
        <taxon>Chlamydomonadales</taxon>
        <taxon>Volvocaceae</taxon>
        <taxon>Volvox</taxon>
    </lineage>
</organism>
<reference evidence="3 4" key="1">
    <citation type="journal article" date="2010" name="Science">
        <title>Genomic analysis of organismal complexity in the multicellular green alga Volvox carteri.</title>
        <authorList>
            <person name="Prochnik S.E."/>
            <person name="Umen J."/>
            <person name="Nedelcu A.M."/>
            <person name="Hallmann A."/>
            <person name="Miller S.M."/>
            <person name="Nishii I."/>
            <person name="Ferris P."/>
            <person name="Kuo A."/>
            <person name="Mitros T."/>
            <person name="Fritz-Laylin L.K."/>
            <person name="Hellsten U."/>
            <person name="Chapman J."/>
            <person name="Simakov O."/>
            <person name="Rensing S.A."/>
            <person name="Terry A."/>
            <person name="Pangilinan J."/>
            <person name="Kapitonov V."/>
            <person name="Jurka J."/>
            <person name="Salamov A."/>
            <person name="Shapiro H."/>
            <person name="Schmutz J."/>
            <person name="Grimwood J."/>
            <person name="Lindquist E."/>
            <person name="Lucas S."/>
            <person name="Grigoriev I.V."/>
            <person name="Schmitt R."/>
            <person name="Kirk D."/>
            <person name="Rokhsar D.S."/>
        </authorList>
    </citation>
    <scope>NUCLEOTIDE SEQUENCE [LARGE SCALE GENOMIC DNA]</scope>
    <source>
        <strain evidence="4">f. Nagariensis / Eve</strain>
    </source>
</reference>
<gene>
    <name evidence="3" type="ORF">VOLCADRAFT_121783</name>
</gene>
<feature type="region of interest" description="Disordered" evidence="2">
    <location>
        <begin position="234"/>
        <end position="255"/>
    </location>
</feature>
<dbReference type="Proteomes" id="UP000001058">
    <property type="component" value="Unassembled WGS sequence"/>
</dbReference>
<protein>
    <submittedName>
        <fullName evidence="3">Uncharacterized protein</fullName>
    </submittedName>
</protein>
<feature type="compositionally biased region" description="Low complexity" evidence="2">
    <location>
        <begin position="238"/>
        <end position="255"/>
    </location>
</feature>
<dbReference type="GeneID" id="9626080"/>
<dbReference type="KEGG" id="vcn:VOLCADRAFT_121783"/>
<evidence type="ECO:0000256" key="2">
    <source>
        <dbReference type="SAM" id="MobiDB-lite"/>
    </source>
</evidence>
<dbReference type="InterPro" id="IPR032675">
    <property type="entry name" value="LRR_dom_sf"/>
</dbReference>
<dbReference type="GO" id="GO:0005930">
    <property type="term" value="C:axoneme"/>
    <property type="evidence" value="ECO:0007669"/>
    <property type="project" value="UniProtKB-SubCell"/>
</dbReference>
<evidence type="ECO:0000256" key="1">
    <source>
        <dbReference type="ARBA" id="ARBA00004430"/>
    </source>
</evidence>
<proteinExistence type="predicted"/>
<dbReference type="Gene3D" id="3.80.10.10">
    <property type="entry name" value="Ribonuclease Inhibitor"/>
    <property type="match status" value="1"/>
</dbReference>
<evidence type="ECO:0000313" key="3">
    <source>
        <dbReference type="EMBL" id="EFJ39751.1"/>
    </source>
</evidence>
<feature type="non-terminal residue" evidence="3">
    <location>
        <position position="320"/>
    </location>
</feature>
<dbReference type="OrthoDB" id="535840at2759"/>
<dbReference type="EMBL" id="GL378449">
    <property type="protein sequence ID" value="EFJ39751.1"/>
    <property type="molecule type" value="Genomic_DNA"/>
</dbReference>
<dbReference type="RefSeq" id="XP_002959189.1">
    <property type="nucleotide sequence ID" value="XM_002959143.1"/>
</dbReference>
<evidence type="ECO:0000313" key="4">
    <source>
        <dbReference type="Proteomes" id="UP000001058"/>
    </source>
</evidence>
<accession>D8UKJ6</accession>
<dbReference type="AlphaFoldDB" id="D8UKJ6"/>
<dbReference type="InParanoid" id="D8UKJ6"/>